<evidence type="ECO:0000313" key="4">
    <source>
        <dbReference type="Proteomes" id="UP000682843"/>
    </source>
</evidence>
<dbReference type="InterPro" id="IPR036709">
    <property type="entry name" value="Autotransporte_beta_dom_sf"/>
</dbReference>
<dbReference type="SUPFAM" id="SSF51126">
    <property type="entry name" value="Pectin lyase-like"/>
    <property type="match status" value="2"/>
</dbReference>
<reference evidence="3 4" key="1">
    <citation type="submission" date="2019-02" db="EMBL/GenBank/DDBJ databases">
        <title>Emended description of the genus Rhodopseudomonas and description of Rhodopseudomonas albus sp. nov., a non-phototrophic, heavy-metal-tolerant bacterium isolated from garden soil.</title>
        <authorList>
            <person name="Bao Z."/>
            <person name="Cao W.W."/>
            <person name="Sato Y."/>
            <person name="Nishizawa T."/>
            <person name="Zhao J."/>
            <person name="Guo Y."/>
            <person name="Ohta H."/>
        </authorList>
    </citation>
    <scope>NUCLEOTIDE SEQUENCE [LARGE SCALE GENOMIC DNA]</scope>
    <source>
        <strain evidence="3 4">SK50-23</strain>
    </source>
</reference>
<evidence type="ECO:0000259" key="2">
    <source>
        <dbReference type="PROSITE" id="PS51208"/>
    </source>
</evidence>
<proteinExistence type="predicted"/>
<organism evidence="3 4">
    <name type="scientific">Tardiphaga alba</name>
    <dbReference type="NCBI Taxonomy" id="340268"/>
    <lineage>
        <taxon>Bacteria</taxon>
        <taxon>Pseudomonadati</taxon>
        <taxon>Pseudomonadota</taxon>
        <taxon>Alphaproteobacteria</taxon>
        <taxon>Hyphomicrobiales</taxon>
        <taxon>Nitrobacteraceae</taxon>
        <taxon>Tardiphaga</taxon>
    </lineage>
</organism>
<keyword evidence="1" id="KW-0732">Signal</keyword>
<dbReference type="Pfam" id="PF03797">
    <property type="entry name" value="Autotransporter"/>
    <property type="match status" value="1"/>
</dbReference>
<accession>A0ABX8A3S6</accession>
<gene>
    <name evidence="3" type="ORF">RPMA_02285</name>
</gene>
<feature type="domain" description="Autotransporter" evidence="2">
    <location>
        <begin position="798"/>
        <end position="1084"/>
    </location>
</feature>
<keyword evidence="4" id="KW-1185">Reference proteome</keyword>
<dbReference type="InterPro" id="IPR013425">
    <property type="entry name" value="Autotrns_rpt"/>
</dbReference>
<dbReference type="Proteomes" id="UP000682843">
    <property type="component" value="Chromosome"/>
</dbReference>
<name>A0ABX8A3S6_9BRAD</name>
<protein>
    <submittedName>
        <fullName evidence="3">Autotransporter domain-containing protein</fullName>
    </submittedName>
</protein>
<sequence length="1084" mass="107814">MGRLARRYMEMLSAITGRVSRHALFVSTAIVTLPFLLANSAQGQAIWGGTGSNTTTSDYNTDTNWSNPPGVAPIAAASSAQFNGTGTPSVVVGTGPITPDSWTFNSGGYTVSGQAVNFNGGGTNLTQNGGNNSIANNLTGNEAVVSGGTLTLSGTNSFNSVRLDGGVLIVADNDNIGAGVGGLTLNGGLLRLVGTFGTNSAISVTSSSRIDTNGSSITLNGSLSGSSTLSKSGGGSLTLGASLDTSAYSGGLVLITHLLSLQTSLGAGFGSIFVNQNPAIIQYGNGITNAASVVGDGSDTQFDVSTGTATQSGVISTQGGTWSVNKTGGGTLILGAANTYTGATNVIGGTLQAAATNAFGVGSAVNVSAGALLALDGYNQTIGSLGGGGVVSLGTATLTAGGDNSSTFLTGYLTGNGGLTKIGTGTMRLSGPNSYAGATSVAAGTLQATAAGAFSSASAFNVAAGATLNLDGYNQNIGSVAGAGAVSLGTGRLNAGSDNASSMLSGVVSGGGGLTKSGTGTLTLSGVNTYTNTTVVNAGTLSVNGSIASSSMTTVNAGGTLGGNGTVGNTMIDGGTLSPGNSIGLLTVQGNLSLTAASSYMVEVSPTNADRVDVIGTATLGNATVHAHFAPGSYVARQYTILNATLGVSGTFGAQVNTDLPSNFSSTLTYDTNNAYLNLALSFDPGFGGGLNSNQQAVAKTLTDVFNRTGGIPLAFAGLNAAGLTQAAGELGTGSQQTAFDAMNLFMGVMSDPFTAGRDVASSGAASYADDAMAYAGKRSRTDAFALMHRKAPLPAPVFQERWNVWVAGFGGSRGTDGSAVAGSNDTTSRIFGTAVGADYWFSPNTIAGFSLAGGGTSFSVTGGGAGRSDLFQAGAVVRHSVGSAYVTAAAAYGWQDVTTERTVAAAGFERLRAQFNANSYSGRIEAGTRVVASWLGGVGLTPYAAAQVTAFDLPSYAETETGTGGATTFALAYRGKTVTATRSELGIRSDKSFALTNAVLTLRGRAAWAHDYSTDRAVVATFQALPGASFAVNGAAQARNAALTTASAELTWMNGWSAATTFEGEFSDIARSYAGKGLVRYSW</sequence>
<evidence type="ECO:0000313" key="3">
    <source>
        <dbReference type="EMBL" id="QUS37822.1"/>
    </source>
</evidence>
<dbReference type="InterPro" id="IPR005546">
    <property type="entry name" value="Autotransporte_beta"/>
</dbReference>
<dbReference type="SMART" id="SM00869">
    <property type="entry name" value="Autotransporter"/>
    <property type="match status" value="1"/>
</dbReference>
<dbReference type="SUPFAM" id="SSF103515">
    <property type="entry name" value="Autotransporter"/>
    <property type="match status" value="1"/>
</dbReference>
<dbReference type="InterPro" id="IPR011050">
    <property type="entry name" value="Pectin_lyase_fold/virulence"/>
</dbReference>
<dbReference type="Pfam" id="PF12951">
    <property type="entry name" value="PATR"/>
    <property type="match status" value="4"/>
</dbReference>
<dbReference type="EMBL" id="CP036498">
    <property type="protein sequence ID" value="QUS37822.1"/>
    <property type="molecule type" value="Genomic_DNA"/>
</dbReference>
<dbReference type="PROSITE" id="PS51208">
    <property type="entry name" value="AUTOTRANSPORTER"/>
    <property type="match status" value="1"/>
</dbReference>
<evidence type="ECO:0000256" key="1">
    <source>
        <dbReference type="ARBA" id="ARBA00022729"/>
    </source>
</evidence>
<dbReference type="NCBIfam" id="TIGR02601">
    <property type="entry name" value="autotrns_rpt"/>
    <property type="match status" value="3"/>
</dbReference>
<dbReference type="Gene3D" id="2.40.128.130">
    <property type="entry name" value="Autotransporter beta-domain"/>
    <property type="match status" value="1"/>
</dbReference>